<evidence type="ECO:0000256" key="1">
    <source>
        <dbReference type="ARBA" id="ARBA00004141"/>
    </source>
</evidence>
<keyword evidence="3 7" id="KW-0812">Transmembrane</keyword>
<gene>
    <name evidence="9" type="ORF">DOTSEDRAFT_75995</name>
</gene>
<evidence type="ECO:0000256" key="5">
    <source>
        <dbReference type="ARBA" id="ARBA00023136"/>
    </source>
</evidence>
<dbReference type="InterPro" id="IPR036259">
    <property type="entry name" value="MFS_trans_sf"/>
</dbReference>
<dbReference type="HOGENOM" id="CLU_000960_25_3_1"/>
<feature type="transmembrane region" description="Helical" evidence="7">
    <location>
        <begin position="74"/>
        <end position="93"/>
    </location>
</feature>
<dbReference type="PROSITE" id="PS50850">
    <property type="entry name" value="MFS"/>
    <property type="match status" value="1"/>
</dbReference>
<feature type="domain" description="Major facilitator superfamily (MFS) profile" evidence="8">
    <location>
        <begin position="75"/>
        <end position="520"/>
    </location>
</feature>
<dbReference type="SUPFAM" id="SSF103473">
    <property type="entry name" value="MFS general substrate transporter"/>
    <property type="match status" value="1"/>
</dbReference>
<evidence type="ECO:0000256" key="2">
    <source>
        <dbReference type="ARBA" id="ARBA00022448"/>
    </source>
</evidence>
<dbReference type="InterPro" id="IPR020846">
    <property type="entry name" value="MFS_dom"/>
</dbReference>
<dbReference type="PROSITE" id="PS00216">
    <property type="entry name" value="SUGAR_TRANSPORT_1"/>
    <property type="match status" value="1"/>
</dbReference>
<keyword evidence="5 7" id="KW-0472">Membrane</keyword>
<feature type="region of interest" description="Disordered" evidence="6">
    <location>
        <begin position="1"/>
        <end position="32"/>
    </location>
</feature>
<dbReference type="GO" id="GO:0005886">
    <property type="term" value="C:plasma membrane"/>
    <property type="evidence" value="ECO:0007669"/>
    <property type="project" value="TreeGrafter"/>
</dbReference>
<dbReference type="InterPro" id="IPR005829">
    <property type="entry name" value="Sugar_transporter_CS"/>
</dbReference>
<keyword evidence="4 7" id="KW-1133">Transmembrane helix</keyword>
<evidence type="ECO:0000313" key="9">
    <source>
        <dbReference type="EMBL" id="EME38186.1"/>
    </source>
</evidence>
<evidence type="ECO:0000256" key="3">
    <source>
        <dbReference type="ARBA" id="ARBA00022692"/>
    </source>
</evidence>
<accession>M2XGI7</accession>
<name>M2XGI7_DOTSN</name>
<dbReference type="OMA" id="FCPSPLW"/>
<feature type="transmembrane region" description="Helical" evidence="7">
    <location>
        <begin position="113"/>
        <end position="135"/>
    </location>
</feature>
<dbReference type="PANTHER" id="PTHR23501:SF109">
    <property type="entry name" value="MAJOR FACILITATOR SUPERFAMILY (MFS) PROFILE DOMAIN-CONTAINING PROTEIN-RELATED"/>
    <property type="match status" value="1"/>
</dbReference>
<evidence type="ECO:0000256" key="4">
    <source>
        <dbReference type="ARBA" id="ARBA00022989"/>
    </source>
</evidence>
<dbReference type="GO" id="GO:0022857">
    <property type="term" value="F:transmembrane transporter activity"/>
    <property type="evidence" value="ECO:0007669"/>
    <property type="project" value="InterPro"/>
</dbReference>
<dbReference type="OrthoDB" id="4161376at2759"/>
<feature type="transmembrane region" description="Helical" evidence="7">
    <location>
        <begin position="405"/>
        <end position="427"/>
    </location>
</feature>
<comment type="subcellular location">
    <subcellularLocation>
        <location evidence="1">Membrane</location>
        <topology evidence="1">Multi-pass membrane protein</topology>
    </subcellularLocation>
</comment>
<protein>
    <recommendedName>
        <fullName evidence="8">Major facilitator superfamily (MFS) profile domain-containing protein</fullName>
    </recommendedName>
</protein>
<feature type="transmembrane region" description="Helical" evidence="7">
    <location>
        <begin position="300"/>
        <end position="317"/>
    </location>
</feature>
<dbReference type="Gene3D" id="1.20.1250.20">
    <property type="entry name" value="MFS general substrate transporter like domains"/>
    <property type="match status" value="1"/>
</dbReference>
<dbReference type="EMBL" id="KB446548">
    <property type="protein sequence ID" value="EME38186.1"/>
    <property type="molecule type" value="Genomic_DNA"/>
</dbReference>
<evidence type="ECO:0000256" key="7">
    <source>
        <dbReference type="SAM" id="Phobius"/>
    </source>
</evidence>
<feature type="transmembrane region" description="Helical" evidence="7">
    <location>
        <begin position="568"/>
        <end position="587"/>
    </location>
</feature>
<dbReference type="AlphaFoldDB" id="M2XGI7"/>
<dbReference type="Proteomes" id="UP000016933">
    <property type="component" value="Unassembled WGS sequence"/>
</dbReference>
<feature type="transmembrane region" description="Helical" evidence="7">
    <location>
        <begin position="338"/>
        <end position="359"/>
    </location>
</feature>
<dbReference type="InterPro" id="IPR010573">
    <property type="entry name" value="MFS_Str1/Tri12-like"/>
</dbReference>
<keyword evidence="2" id="KW-0813">Transport</keyword>
<feature type="transmembrane region" description="Helical" evidence="7">
    <location>
        <begin position="379"/>
        <end position="398"/>
    </location>
</feature>
<dbReference type="eggNOG" id="KOG0254">
    <property type="taxonomic scope" value="Eukaryota"/>
</dbReference>
<reference evidence="9 10" key="2">
    <citation type="journal article" date="2012" name="PLoS Pathog.">
        <title>Diverse lifestyles and strategies of plant pathogenesis encoded in the genomes of eighteen Dothideomycetes fungi.</title>
        <authorList>
            <person name="Ohm R.A."/>
            <person name="Feau N."/>
            <person name="Henrissat B."/>
            <person name="Schoch C.L."/>
            <person name="Horwitz B.A."/>
            <person name="Barry K.W."/>
            <person name="Condon B.J."/>
            <person name="Copeland A.C."/>
            <person name="Dhillon B."/>
            <person name="Glaser F."/>
            <person name="Hesse C.N."/>
            <person name="Kosti I."/>
            <person name="LaButti K."/>
            <person name="Lindquist E.A."/>
            <person name="Lucas S."/>
            <person name="Salamov A.A."/>
            <person name="Bradshaw R.E."/>
            <person name="Ciuffetti L."/>
            <person name="Hamelin R.C."/>
            <person name="Kema G.H.J."/>
            <person name="Lawrence C."/>
            <person name="Scott J.A."/>
            <person name="Spatafora J.W."/>
            <person name="Turgeon B.G."/>
            <person name="de Wit P.J.G.M."/>
            <person name="Zhong S."/>
            <person name="Goodwin S.B."/>
            <person name="Grigoriev I.V."/>
        </authorList>
    </citation>
    <scope>NUCLEOTIDE SEQUENCE [LARGE SCALE GENOMIC DNA]</scope>
    <source>
        <strain evidence="10">NZE10 / CBS 128990</strain>
    </source>
</reference>
<feature type="transmembrane region" description="Helical" evidence="7">
    <location>
        <begin position="467"/>
        <end position="487"/>
    </location>
</feature>
<sequence>MATHNDTTLGDGKMATQGHDHATGDNSSGSRDHGFVEKYEHMELGYGHHDGAALEKKYTASEDPNVHEHMNIKLFLGLMSMAFCWVGSQIPLYLFGSVLPDIYSEIGGANGRYLWLVIGYLIPVSAICPFVGALSDIFGRKAVAAFGQILLVIGPIVVATSHHINVAIGGMVIAGLGGGLNELIALAGTSEMVPVRKRAAYVGFVVFTILPFCPSPLWAQLIAARGGWRWNGALVGIFNFVGLILVAVAYRDPVRERPPAKQVLKQIDYVGGILSTSGVTLFMMGLQWGARQYTWHSTHVLVPFILGLILIISFFVWEAFAPYPMCPRGLFSKDKRSMILILLITFFSGGNFFVLLLFWPTQVYNMYGNDPLQIGIRTLPIGFGIIFGAAFALFLIGLTKGRTTMLMIFWTTAMTAFTGAMSVARTYNLTPTVYPILTLASICVGAVIIPCSIIAQVMCPTELIGTVTAITLAIRYVGGAIGFTAYYNVFFHEYIGLANTIAAPQITAAGVTYDYYELLNLITLASNAEYGQFRTALEYSPTLRVAPETAYNIIITAVQEAFAIAYQWPYWISIAFGGVCIVCSLGLKDIRKHMEEFDGPA</sequence>
<feature type="transmembrane region" description="Helical" evidence="7">
    <location>
        <begin position="433"/>
        <end position="455"/>
    </location>
</feature>
<proteinExistence type="predicted"/>
<feature type="transmembrane region" description="Helical" evidence="7">
    <location>
        <begin position="230"/>
        <end position="249"/>
    </location>
</feature>
<evidence type="ECO:0000256" key="6">
    <source>
        <dbReference type="SAM" id="MobiDB-lite"/>
    </source>
</evidence>
<feature type="transmembrane region" description="Helical" evidence="7">
    <location>
        <begin position="199"/>
        <end position="218"/>
    </location>
</feature>
<reference evidence="10" key="1">
    <citation type="journal article" date="2012" name="PLoS Genet.">
        <title>The genomes of the fungal plant pathogens Cladosporium fulvum and Dothistroma septosporum reveal adaptation to different hosts and lifestyles but also signatures of common ancestry.</title>
        <authorList>
            <person name="de Wit P.J.G.M."/>
            <person name="van der Burgt A."/>
            <person name="Oekmen B."/>
            <person name="Stergiopoulos I."/>
            <person name="Abd-Elsalam K.A."/>
            <person name="Aerts A.L."/>
            <person name="Bahkali A.H."/>
            <person name="Beenen H.G."/>
            <person name="Chettri P."/>
            <person name="Cox M.P."/>
            <person name="Datema E."/>
            <person name="de Vries R.P."/>
            <person name="Dhillon B."/>
            <person name="Ganley A.R."/>
            <person name="Griffiths S.A."/>
            <person name="Guo Y."/>
            <person name="Hamelin R.C."/>
            <person name="Henrissat B."/>
            <person name="Kabir M.S."/>
            <person name="Jashni M.K."/>
            <person name="Kema G."/>
            <person name="Klaubauf S."/>
            <person name="Lapidus A."/>
            <person name="Levasseur A."/>
            <person name="Lindquist E."/>
            <person name="Mehrabi R."/>
            <person name="Ohm R.A."/>
            <person name="Owen T.J."/>
            <person name="Salamov A."/>
            <person name="Schwelm A."/>
            <person name="Schijlen E."/>
            <person name="Sun H."/>
            <person name="van den Burg H.A."/>
            <person name="van Ham R.C.H.J."/>
            <person name="Zhang S."/>
            <person name="Goodwin S.B."/>
            <person name="Grigoriev I.V."/>
            <person name="Collemare J."/>
            <person name="Bradshaw R.E."/>
        </authorList>
    </citation>
    <scope>NUCLEOTIDE SEQUENCE [LARGE SCALE GENOMIC DNA]</scope>
    <source>
        <strain evidence="10">NZE10 / CBS 128990</strain>
    </source>
</reference>
<feature type="transmembrane region" description="Helical" evidence="7">
    <location>
        <begin position="166"/>
        <end position="187"/>
    </location>
</feature>
<dbReference type="PANTHER" id="PTHR23501">
    <property type="entry name" value="MAJOR FACILITATOR SUPERFAMILY"/>
    <property type="match status" value="1"/>
</dbReference>
<feature type="transmembrane region" description="Helical" evidence="7">
    <location>
        <begin position="142"/>
        <end position="160"/>
    </location>
</feature>
<dbReference type="Pfam" id="PF06609">
    <property type="entry name" value="TRI12"/>
    <property type="match status" value="1"/>
</dbReference>
<evidence type="ECO:0000259" key="8">
    <source>
        <dbReference type="PROSITE" id="PS50850"/>
    </source>
</evidence>
<keyword evidence="10" id="KW-1185">Reference proteome</keyword>
<feature type="transmembrane region" description="Helical" evidence="7">
    <location>
        <begin position="269"/>
        <end position="288"/>
    </location>
</feature>
<organism evidence="9 10">
    <name type="scientific">Dothistroma septosporum (strain NZE10 / CBS 128990)</name>
    <name type="common">Red band needle blight fungus</name>
    <name type="synonym">Mycosphaerella pini</name>
    <dbReference type="NCBI Taxonomy" id="675120"/>
    <lineage>
        <taxon>Eukaryota</taxon>
        <taxon>Fungi</taxon>
        <taxon>Dikarya</taxon>
        <taxon>Ascomycota</taxon>
        <taxon>Pezizomycotina</taxon>
        <taxon>Dothideomycetes</taxon>
        <taxon>Dothideomycetidae</taxon>
        <taxon>Mycosphaerellales</taxon>
        <taxon>Mycosphaerellaceae</taxon>
        <taxon>Dothistroma</taxon>
    </lineage>
</organism>
<evidence type="ECO:0000313" key="10">
    <source>
        <dbReference type="Proteomes" id="UP000016933"/>
    </source>
</evidence>